<dbReference type="EMBL" id="NWBP01000023">
    <property type="protein sequence ID" value="PCC82732.1"/>
    <property type="molecule type" value="Genomic_DNA"/>
</dbReference>
<dbReference type="AlphaFoldDB" id="A0A2A4AJR5"/>
<keyword evidence="1" id="KW-0472">Membrane</keyword>
<organism evidence="2 3">
    <name type="scientific">Corynebacterium accolens</name>
    <dbReference type="NCBI Taxonomy" id="38284"/>
    <lineage>
        <taxon>Bacteria</taxon>
        <taxon>Bacillati</taxon>
        <taxon>Actinomycetota</taxon>
        <taxon>Actinomycetes</taxon>
        <taxon>Mycobacteriales</taxon>
        <taxon>Corynebacteriaceae</taxon>
        <taxon>Corynebacterium</taxon>
    </lineage>
</organism>
<evidence type="ECO:0000313" key="3">
    <source>
        <dbReference type="Proteomes" id="UP000218690"/>
    </source>
</evidence>
<protein>
    <submittedName>
        <fullName evidence="2">Uncharacterized protein</fullName>
    </submittedName>
</protein>
<accession>A0A2A4AJR5</accession>
<gene>
    <name evidence="2" type="ORF">COM45_07905</name>
</gene>
<comment type="caution">
    <text evidence="2">The sequence shown here is derived from an EMBL/GenBank/DDBJ whole genome shotgun (WGS) entry which is preliminary data.</text>
</comment>
<feature type="transmembrane region" description="Helical" evidence="1">
    <location>
        <begin position="149"/>
        <end position="170"/>
    </location>
</feature>
<evidence type="ECO:0000256" key="1">
    <source>
        <dbReference type="SAM" id="Phobius"/>
    </source>
</evidence>
<keyword evidence="1" id="KW-1133">Transmembrane helix</keyword>
<sequence length="171" mass="18437">MQYTSWDRTDSQKPVLLKEDGPLAFGVFSADQAEIDGEVWQLAADPQEGATARVDGRVYTLQGPLGRAKRLTADAAGRAFSFINENGGDWIIEDAAGYKVAQFSTKNSGVRKAILEFDAEPEAAALNDAEIIALSWFTRLILEAKTRGMAVPVIATLGLASLVALLSLFVF</sequence>
<name>A0A2A4AJR5_9CORY</name>
<keyword evidence="1" id="KW-0812">Transmembrane</keyword>
<proteinExistence type="predicted"/>
<reference evidence="2 3" key="1">
    <citation type="submission" date="2017-09" db="EMBL/GenBank/DDBJ databases">
        <title>Draft Genome Sequence of Corynebacterium accolens AH4003.</title>
        <authorList>
            <person name="Chen Y."/>
            <person name="Oosthuysen W.F."/>
            <person name="Kelley S."/>
            <person name="Horswill A."/>
        </authorList>
    </citation>
    <scope>NUCLEOTIDE SEQUENCE [LARGE SCALE GENOMIC DNA]</scope>
    <source>
        <strain evidence="2 3">AH4003</strain>
    </source>
</reference>
<dbReference type="Proteomes" id="UP000218690">
    <property type="component" value="Unassembled WGS sequence"/>
</dbReference>
<evidence type="ECO:0000313" key="2">
    <source>
        <dbReference type="EMBL" id="PCC82732.1"/>
    </source>
</evidence>